<dbReference type="GO" id="GO:0004386">
    <property type="term" value="F:helicase activity"/>
    <property type="evidence" value="ECO:0007669"/>
    <property type="project" value="UniProtKB-KW"/>
</dbReference>
<protein>
    <recommendedName>
        <fullName evidence="6">Helicase C-terminal domain-containing protein</fullName>
    </recommendedName>
</protein>
<dbReference type="InterPro" id="IPR027417">
    <property type="entry name" value="P-loop_NTPase"/>
</dbReference>
<feature type="region of interest" description="Disordered" evidence="5">
    <location>
        <begin position="819"/>
        <end position="839"/>
    </location>
</feature>
<dbReference type="InterPro" id="IPR001650">
    <property type="entry name" value="Helicase_C-like"/>
</dbReference>
<keyword evidence="1" id="KW-0547">Nucleotide-binding</keyword>
<dbReference type="GO" id="GO:0004520">
    <property type="term" value="F:DNA endonuclease activity"/>
    <property type="evidence" value="ECO:0007669"/>
    <property type="project" value="TreeGrafter"/>
</dbReference>
<evidence type="ECO:0000256" key="4">
    <source>
        <dbReference type="ARBA" id="ARBA00022840"/>
    </source>
</evidence>
<dbReference type="Pfam" id="PF00271">
    <property type="entry name" value="Helicase_C"/>
    <property type="match status" value="1"/>
</dbReference>
<dbReference type="SUPFAM" id="SSF52540">
    <property type="entry name" value="P-loop containing nucleoside triphosphate hydrolases"/>
    <property type="match status" value="2"/>
</dbReference>
<feature type="domain" description="Helicase C-terminal" evidence="6">
    <location>
        <begin position="1044"/>
        <end position="1114"/>
    </location>
</feature>
<dbReference type="Gene3D" id="3.40.50.300">
    <property type="entry name" value="P-loop containing nucleotide triphosphate hydrolases"/>
    <property type="match status" value="2"/>
</dbReference>
<dbReference type="GO" id="GO:0016787">
    <property type="term" value="F:hydrolase activity"/>
    <property type="evidence" value="ECO:0007669"/>
    <property type="project" value="UniProtKB-KW"/>
</dbReference>
<dbReference type="GO" id="GO:0006281">
    <property type="term" value="P:DNA repair"/>
    <property type="evidence" value="ECO:0007669"/>
    <property type="project" value="TreeGrafter"/>
</dbReference>
<sequence length="1298" mass="148701">MYKQLEHLQKKPKAKSFQHIHIKITSNIPAEKLELVEKVEKEVEGEEELIDEDKEKEKKQVEQKIKQKIVDKRNLHFNRDIVFDKLLEKLPFRVLVQKDRETAPEVVEEITPIGEPLKKNKRVVIKETENDTVEIPLEKEEEVEEVQTTDEDMEKEMKELSKIISEDEVREPEEMVEKIAIADIDADLAEEPTTKVKPIAAEKPAPKTAEAKKPRKLKLKIKDNGPTPVHIDLTTAKIKEQLISERLPQKMGKTTIRAPTYYMNNRKIYVQKMMDLLKPYKKDLEDATKDISCDKRSDDEFTLLTHQRVILDYLNLYTPYRGLLLYHGLGSGKSCSSIAIAEGMKTDKRVFIMTPASLKMNFFSELKKCGDQLYKKNQYWEFVSIEGKPEYIGILSKALSLSSEYIRSHGGAWLVDVKKPSNFSDKTASEQKLIDEQLNEMIRTKYTDINYNGINMKGLATLTGNFSRNPFDNSVVVIDEAHNFVSRIVNKIKKPKTLPYLMYQYLMDAKNARIVLLTGTPIINYPNEIGILFNILRGYIKTWTFSLKVETTDEVNTDSILNMFDKANFRTYDYVQYSGNKLTITRNPFGFVNAKKSGVAVGTKRAKNVVEKVGEKVEEMIGGFRRFLNGGKTAKSKETKEKRTTKKKKTSVYDEVAQKITFEELPIEPEASAQRAYEIGYNGESNPHKGGGEVFDKYNGVRLDDTGNISDEAFEDIVRGILEKNGLKIVGEVDVKKYKALPDDADTFLKTFVNFDDNGITNMDLFQKRILGLTSYFRSAQEKLLPSFVKSEDGDIFHIVKCEMTPYQFGVYEKIRDEEAETEKRNRKTQVKAKNNPGNEDVYSISSTYRIFSRSACNFAFPAAIPRPMPEKKGKEINENAFNGISKKELKLMEQADDEEEDAEEEKEDAETTEKSVKQADYLKRITKAMDDLKHNPEAPANEQYLSKSQLQTYSPKFVELLNHLQDEANGGLHLVYSQFRTIEGIGIIKLILEANGFAEFKLENKGGKWDIVENEKDADKPRFVLYTGTETPEEKEIIRNIYNSSWEFVPSDISAKLQKKHKNNHMGEVIKVFMITSSGAEGINLKNTRFVHIVEPYWHMVRVEQVIGRARRICSHQDLPEDLRTVKVFLYLSVLSEEQKKSEKNVELRIRDVSRLDGKTPVTTDETLFEIASIKNNINKQILKGVKETSVDCSLYAAKNKNEPLVCYGIGKITSNQFGSYPSYEEDSKSEKSDLNVKKITWKAQKIKFEGVEYALKVDTNEVFDLNSYEEAKITGSEMILVGHLVKKEGKFTLEKM</sequence>
<dbReference type="GO" id="GO:0005524">
    <property type="term" value="F:ATP binding"/>
    <property type="evidence" value="ECO:0007669"/>
    <property type="project" value="UniProtKB-KW"/>
</dbReference>
<feature type="compositionally biased region" description="Acidic residues" evidence="5">
    <location>
        <begin position="895"/>
        <end position="909"/>
    </location>
</feature>
<keyword evidence="2" id="KW-0378">Hydrolase</keyword>
<evidence type="ECO:0000256" key="5">
    <source>
        <dbReference type="SAM" id="MobiDB-lite"/>
    </source>
</evidence>
<dbReference type="PANTHER" id="PTHR45766:SF3">
    <property type="entry name" value="DNA ANNEALING HELICASE AND ENDONUCLEASE ZRANB3"/>
    <property type="match status" value="1"/>
</dbReference>
<accession>A0A6C0KG41</accession>
<organism evidence="7">
    <name type="scientific">viral metagenome</name>
    <dbReference type="NCBI Taxonomy" id="1070528"/>
    <lineage>
        <taxon>unclassified sequences</taxon>
        <taxon>metagenomes</taxon>
        <taxon>organismal metagenomes</taxon>
    </lineage>
</organism>
<dbReference type="PANTHER" id="PTHR45766">
    <property type="entry name" value="DNA ANNEALING HELICASE AND ENDONUCLEASE ZRANB3 FAMILY MEMBER"/>
    <property type="match status" value="1"/>
</dbReference>
<evidence type="ECO:0000256" key="3">
    <source>
        <dbReference type="ARBA" id="ARBA00022806"/>
    </source>
</evidence>
<reference evidence="7" key="1">
    <citation type="journal article" date="2020" name="Nature">
        <title>Giant virus diversity and host interactions through global metagenomics.</title>
        <authorList>
            <person name="Schulz F."/>
            <person name="Roux S."/>
            <person name="Paez-Espino D."/>
            <person name="Jungbluth S."/>
            <person name="Walsh D.A."/>
            <person name="Denef V.J."/>
            <person name="McMahon K.D."/>
            <person name="Konstantinidis K.T."/>
            <person name="Eloe-Fadrosh E.A."/>
            <person name="Kyrpides N.C."/>
            <person name="Woyke T."/>
        </authorList>
    </citation>
    <scope>NUCLEOTIDE SEQUENCE</scope>
    <source>
        <strain evidence="7">GVMAG-S-3300012000-53</strain>
    </source>
</reference>
<dbReference type="EMBL" id="MN740893">
    <property type="protein sequence ID" value="QHU16965.1"/>
    <property type="molecule type" value="Genomic_DNA"/>
</dbReference>
<evidence type="ECO:0000259" key="6">
    <source>
        <dbReference type="Pfam" id="PF00271"/>
    </source>
</evidence>
<evidence type="ECO:0000256" key="1">
    <source>
        <dbReference type="ARBA" id="ARBA00022741"/>
    </source>
</evidence>
<keyword evidence="4" id="KW-0067">ATP-binding</keyword>
<feature type="region of interest" description="Disordered" evidence="5">
    <location>
        <begin position="894"/>
        <end position="917"/>
    </location>
</feature>
<evidence type="ECO:0000313" key="7">
    <source>
        <dbReference type="EMBL" id="QHU16965.1"/>
    </source>
</evidence>
<keyword evidence="3" id="KW-0347">Helicase</keyword>
<dbReference type="GO" id="GO:0043596">
    <property type="term" value="C:nuclear replication fork"/>
    <property type="evidence" value="ECO:0007669"/>
    <property type="project" value="TreeGrafter"/>
</dbReference>
<dbReference type="GO" id="GO:0031297">
    <property type="term" value="P:replication fork processing"/>
    <property type="evidence" value="ECO:0007669"/>
    <property type="project" value="TreeGrafter"/>
</dbReference>
<name>A0A6C0KG41_9ZZZZ</name>
<proteinExistence type="predicted"/>
<evidence type="ECO:0000256" key="2">
    <source>
        <dbReference type="ARBA" id="ARBA00022801"/>
    </source>
</evidence>